<feature type="chain" id="PRO_5040454427" evidence="2">
    <location>
        <begin position="17"/>
        <end position="451"/>
    </location>
</feature>
<keyword evidence="2" id="KW-0732">Signal</keyword>
<feature type="region of interest" description="Disordered" evidence="1">
    <location>
        <begin position="302"/>
        <end position="321"/>
    </location>
</feature>
<comment type="caution">
    <text evidence="3">The sequence shown here is derived from an EMBL/GenBank/DDBJ whole genome shotgun (WGS) entry which is preliminary data.</text>
</comment>
<evidence type="ECO:0000256" key="2">
    <source>
        <dbReference type="SAM" id="SignalP"/>
    </source>
</evidence>
<name>A0A9P4HPJ1_9PEZI</name>
<evidence type="ECO:0000313" key="3">
    <source>
        <dbReference type="EMBL" id="KAF2084562.1"/>
    </source>
</evidence>
<sequence length="451" mass="48808">MKLSELLVCLAGMAAAAPLDALNARDANNGILCPDYCAQSTELCCKMYCMMADDAERKGMLKYVRNTPISATVAGPEPTAPPKCWPMKGAFPGRPKANSKDHGLVGTVGEEAPVPKPSSEVANSLEVSGSLADKREVAYRKIPSVHAMCLELCYYNEYLNCQFCEGFEVMQVADTSAPETQLEARSHDPIKNPTLRDLCYQQCYMNGGELCLYCDVYEPGPMKRMAEIEVNATGPVLQLEKGMQVADTSEPGTQLEARSHGPVTNPTLRDMCFQQCYRNGGQLCLYCEAYDSAPMKRMAELEVSATGPQPQLEKPSPTEKATWEYEASQIDLAELEVALSLVDKAAAHPPFVLMGCFEKCLLHMSGEHGPAPPPERSRPEKTGPAKREEKQGEIITATAAATHTPMVTGAVDGASVQNGCPNLWSCAEDDHICLSCRSSGFVTVVGGDNTM</sequence>
<feature type="signal peptide" evidence="2">
    <location>
        <begin position="1"/>
        <end position="16"/>
    </location>
</feature>
<evidence type="ECO:0000313" key="4">
    <source>
        <dbReference type="Proteomes" id="UP000799776"/>
    </source>
</evidence>
<dbReference type="EMBL" id="ML978740">
    <property type="protein sequence ID" value="KAF2084562.1"/>
    <property type="molecule type" value="Genomic_DNA"/>
</dbReference>
<organism evidence="3 4">
    <name type="scientific">Saccharata proteae CBS 121410</name>
    <dbReference type="NCBI Taxonomy" id="1314787"/>
    <lineage>
        <taxon>Eukaryota</taxon>
        <taxon>Fungi</taxon>
        <taxon>Dikarya</taxon>
        <taxon>Ascomycota</taxon>
        <taxon>Pezizomycotina</taxon>
        <taxon>Dothideomycetes</taxon>
        <taxon>Dothideomycetes incertae sedis</taxon>
        <taxon>Botryosphaeriales</taxon>
        <taxon>Saccharataceae</taxon>
        <taxon>Saccharata</taxon>
    </lineage>
</organism>
<keyword evidence="4" id="KW-1185">Reference proteome</keyword>
<proteinExistence type="predicted"/>
<feature type="compositionally biased region" description="Basic and acidic residues" evidence="1">
    <location>
        <begin position="375"/>
        <end position="392"/>
    </location>
</feature>
<feature type="region of interest" description="Disordered" evidence="1">
    <location>
        <begin position="367"/>
        <end position="393"/>
    </location>
</feature>
<dbReference type="Proteomes" id="UP000799776">
    <property type="component" value="Unassembled WGS sequence"/>
</dbReference>
<protein>
    <submittedName>
        <fullName evidence="3">Uncharacterized protein</fullName>
    </submittedName>
</protein>
<accession>A0A9P4HPJ1</accession>
<reference evidence="3" key="1">
    <citation type="journal article" date="2020" name="Stud. Mycol.">
        <title>101 Dothideomycetes genomes: a test case for predicting lifestyles and emergence of pathogens.</title>
        <authorList>
            <person name="Haridas S."/>
            <person name="Albert R."/>
            <person name="Binder M."/>
            <person name="Bloem J."/>
            <person name="Labutti K."/>
            <person name="Salamov A."/>
            <person name="Andreopoulos B."/>
            <person name="Baker S."/>
            <person name="Barry K."/>
            <person name="Bills G."/>
            <person name="Bluhm B."/>
            <person name="Cannon C."/>
            <person name="Castanera R."/>
            <person name="Culley D."/>
            <person name="Daum C."/>
            <person name="Ezra D."/>
            <person name="Gonzalez J."/>
            <person name="Henrissat B."/>
            <person name="Kuo A."/>
            <person name="Liang C."/>
            <person name="Lipzen A."/>
            <person name="Lutzoni F."/>
            <person name="Magnuson J."/>
            <person name="Mondo S."/>
            <person name="Nolan M."/>
            <person name="Ohm R."/>
            <person name="Pangilinan J."/>
            <person name="Park H.-J."/>
            <person name="Ramirez L."/>
            <person name="Alfaro M."/>
            <person name="Sun H."/>
            <person name="Tritt A."/>
            <person name="Yoshinaga Y."/>
            <person name="Zwiers L.-H."/>
            <person name="Turgeon B."/>
            <person name="Goodwin S."/>
            <person name="Spatafora J."/>
            <person name="Crous P."/>
            <person name="Grigoriev I."/>
        </authorList>
    </citation>
    <scope>NUCLEOTIDE SEQUENCE</scope>
    <source>
        <strain evidence="3">CBS 121410</strain>
    </source>
</reference>
<evidence type="ECO:0000256" key="1">
    <source>
        <dbReference type="SAM" id="MobiDB-lite"/>
    </source>
</evidence>
<gene>
    <name evidence="3" type="ORF">K490DRAFT_68682</name>
</gene>
<dbReference type="AlphaFoldDB" id="A0A9P4HPJ1"/>